<dbReference type="Pfam" id="PF01494">
    <property type="entry name" value="FAD_binding_3"/>
    <property type="match status" value="1"/>
</dbReference>
<dbReference type="Gene3D" id="3.40.30.120">
    <property type="match status" value="2"/>
</dbReference>
<sequence>MDAQVIVAGAGPTGLLLATELERAGASVIVLERLAGRTGQSKALSLQPRSAEVLHSRGLLVSAGELIPAGHFAGLPVRLDYSPLPTRFPYQVGVPQARVEDLLEARLTVPVRYGHDVVDVDQDDDGVTVHTDRGPLRASYLVGCDGGRSTVRKLLGVPFPGRDPRVSGVVADVTLVDPAGRAPASWDLPSLVPIDGAVLTLLPLDGGVFRLLTAGPEQQGTDRDDPVTADEITRALDRAYGGSPRLGEIRWASRFSDTTRQAETYRAGRVLLAGDAAHVHSPTGGQGLNLGLQDAFNLGWKLAATVRGTAPAGLLDTYSAERHPVAAEVLANTQAQAVLMVPDPDVAALRGVFQDLLRVPGANRHLAGRISGIDVRYEPGRHPLVGARMPDLDLEADGSPTTVAGLLHDGQPLLLRFDGGDLGAVLVRPDGHVAWAVDAGERDEEGLAAATERWFGTPQPARNVRR</sequence>
<name>A0A545ASI2_9ACTN</name>
<dbReference type="EMBL" id="VIRS01000009">
    <property type="protein sequence ID" value="TQS44297.1"/>
    <property type="molecule type" value="Genomic_DNA"/>
</dbReference>
<dbReference type="PRINTS" id="PR00420">
    <property type="entry name" value="RNGMNOXGNASE"/>
</dbReference>
<dbReference type="InParanoid" id="A0A545ASI2"/>
<proteinExistence type="predicted"/>
<evidence type="ECO:0000256" key="2">
    <source>
        <dbReference type="ARBA" id="ARBA00022630"/>
    </source>
</evidence>
<evidence type="ECO:0000256" key="1">
    <source>
        <dbReference type="ARBA" id="ARBA00001974"/>
    </source>
</evidence>
<feature type="domain" description="FAD-binding" evidence="4">
    <location>
        <begin position="3"/>
        <end position="332"/>
    </location>
</feature>
<dbReference type="InterPro" id="IPR002938">
    <property type="entry name" value="FAD-bd"/>
</dbReference>
<dbReference type="AlphaFoldDB" id="A0A545ASI2"/>
<dbReference type="Gene3D" id="3.30.70.2450">
    <property type="match status" value="1"/>
</dbReference>
<dbReference type="PANTHER" id="PTHR43004">
    <property type="entry name" value="TRK SYSTEM POTASSIUM UPTAKE PROTEIN"/>
    <property type="match status" value="1"/>
</dbReference>
<dbReference type="OrthoDB" id="4141215at2"/>
<accession>A0A545ASI2</accession>
<dbReference type="Proteomes" id="UP000317982">
    <property type="component" value="Unassembled WGS sequence"/>
</dbReference>
<evidence type="ECO:0000259" key="4">
    <source>
        <dbReference type="Pfam" id="PF01494"/>
    </source>
</evidence>
<dbReference type="InterPro" id="IPR036188">
    <property type="entry name" value="FAD/NAD-bd_sf"/>
</dbReference>
<dbReference type="Gene3D" id="3.50.50.60">
    <property type="entry name" value="FAD/NAD(P)-binding domain"/>
    <property type="match status" value="1"/>
</dbReference>
<dbReference type="GO" id="GO:0016709">
    <property type="term" value="F:oxidoreductase activity, acting on paired donors, with incorporation or reduction of molecular oxygen, NAD(P)H as one donor, and incorporation of one atom of oxygen"/>
    <property type="evidence" value="ECO:0007669"/>
    <property type="project" value="UniProtKB-ARBA"/>
</dbReference>
<dbReference type="GO" id="GO:0071949">
    <property type="term" value="F:FAD binding"/>
    <property type="evidence" value="ECO:0007669"/>
    <property type="project" value="InterPro"/>
</dbReference>
<reference evidence="5 6" key="1">
    <citation type="submission" date="2019-07" db="EMBL/GenBank/DDBJ databases">
        <title>Cryptosporangium phraense sp. nov., isolated from plant litter.</title>
        <authorList>
            <person name="Suriyachadkun C."/>
        </authorList>
    </citation>
    <scope>NUCLEOTIDE SEQUENCE [LARGE SCALE GENOMIC DNA]</scope>
    <source>
        <strain evidence="5 6">A-T 5661</strain>
    </source>
</reference>
<keyword evidence="6" id="KW-1185">Reference proteome</keyword>
<dbReference type="SUPFAM" id="SSF51905">
    <property type="entry name" value="FAD/NAD(P)-binding domain"/>
    <property type="match status" value="1"/>
</dbReference>
<gene>
    <name evidence="5" type="ORF">FL583_15290</name>
</gene>
<evidence type="ECO:0000256" key="3">
    <source>
        <dbReference type="ARBA" id="ARBA00022827"/>
    </source>
</evidence>
<evidence type="ECO:0000313" key="5">
    <source>
        <dbReference type="EMBL" id="TQS44297.1"/>
    </source>
</evidence>
<organism evidence="5 6">
    <name type="scientific">Cryptosporangium phraense</name>
    <dbReference type="NCBI Taxonomy" id="2593070"/>
    <lineage>
        <taxon>Bacteria</taxon>
        <taxon>Bacillati</taxon>
        <taxon>Actinomycetota</taxon>
        <taxon>Actinomycetes</taxon>
        <taxon>Cryptosporangiales</taxon>
        <taxon>Cryptosporangiaceae</taxon>
        <taxon>Cryptosporangium</taxon>
    </lineage>
</organism>
<comment type="cofactor">
    <cofactor evidence="1">
        <name>FAD</name>
        <dbReference type="ChEBI" id="CHEBI:57692"/>
    </cofactor>
</comment>
<keyword evidence="2" id="KW-0285">Flavoprotein</keyword>
<dbReference type="RefSeq" id="WP_142705288.1">
    <property type="nucleotide sequence ID" value="NZ_VIRS01000009.1"/>
</dbReference>
<keyword evidence="3" id="KW-0274">FAD</keyword>
<dbReference type="InterPro" id="IPR050641">
    <property type="entry name" value="RIFMO-like"/>
</dbReference>
<protein>
    <submittedName>
        <fullName evidence="5">FAD-dependent oxidoreductase</fullName>
    </submittedName>
</protein>
<comment type="caution">
    <text evidence="5">The sequence shown here is derived from an EMBL/GenBank/DDBJ whole genome shotgun (WGS) entry which is preliminary data.</text>
</comment>
<dbReference type="Pfam" id="PF21274">
    <property type="entry name" value="Rng_hyd_C"/>
    <property type="match status" value="2"/>
</dbReference>
<dbReference type="PANTHER" id="PTHR43004:SF19">
    <property type="entry name" value="BINDING MONOOXYGENASE, PUTATIVE (JCVI)-RELATED"/>
    <property type="match status" value="1"/>
</dbReference>
<evidence type="ECO:0000313" key="6">
    <source>
        <dbReference type="Proteomes" id="UP000317982"/>
    </source>
</evidence>